<name>A0A2J7ZE45_STRMQ</name>
<proteinExistence type="predicted"/>
<dbReference type="Proteomes" id="UP000236520">
    <property type="component" value="Unassembled WGS sequence"/>
</dbReference>
<protein>
    <submittedName>
        <fullName evidence="1">Uncharacterized protein</fullName>
    </submittedName>
</protein>
<accession>A0A2J7ZE45</accession>
<evidence type="ECO:0000313" key="2">
    <source>
        <dbReference type="Proteomes" id="UP000236520"/>
    </source>
</evidence>
<comment type="caution">
    <text evidence="1">The sequence shown here is derived from an EMBL/GenBank/DDBJ whole genome shotgun (WGS) entry which is preliminary data.</text>
</comment>
<dbReference type="AlphaFoldDB" id="A0A2J7ZE45"/>
<gene>
    <name evidence="1" type="ORF">SMF913_14581</name>
</gene>
<reference evidence="1 2" key="1">
    <citation type="submission" date="2015-09" db="EMBL/GenBank/DDBJ databases">
        <title>Genome sequence, genome mining and natural product profiling of a biocontrol bacterium Streptomyces malaysiensis F913.</title>
        <authorList>
            <person name="Xu Y."/>
            <person name="Wei J."/>
            <person name="Xie J."/>
            <person name="Li T."/>
            <person name="Zhou Z."/>
        </authorList>
    </citation>
    <scope>NUCLEOTIDE SEQUENCE [LARGE SCALE GENOMIC DNA]</scope>
    <source>
        <strain evidence="1 2">F913</strain>
    </source>
</reference>
<dbReference type="EMBL" id="LJIW01000001">
    <property type="protein sequence ID" value="PNG98556.1"/>
    <property type="molecule type" value="Genomic_DNA"/>
</dbReference>
<keyword evidence="2" id="KW-1185">Reference proteome</keyword>
<evidence type="ECO:0000313" key="1">
    <source>
        <dbReference type="EMBL" id="PNG98556.1"/>
    </source>
</evidence>
<sequence>MDALIFCAMTTTPDGDHTTPAARLDEIVQRYGPDTIVGRFIQRAAPEIHAAAARVESRMAEAEASQPR</sequence>
<organism evidence="1 2">
    <name type="scientific">Streptomyces malaysiensis</name>
    <dbReference type="NCBI Taxonomy" id="92644"/>
    <lineage>
        <taxon>Bacteria</taxon>
        <taxon>Bacillati</taxon>
        <taxon>Actinomycetota</taxon>
        <taxon>Actinomycetes</taxon>
        <taxon>Kitasatosporales</taxon>
        <taxon>Streptomycetaceae</taxon>
        <taxon>Streptomyces</taxon>
        <taxon>Streptomyces violaceusniger group</taxon>
    </lineage>
</organism>